<dbReference type="InterPro" id="IPR014756">
    <property type="entry name" value="Ig_E-set"/>
</dbReference>
<protein>
    <recommendedName>
        <fullName evidence="4">AMP-activated protein kinase glycogen-binding domain-containing protein</fullName>
    </recommendedName>
</protein>
<reference evidence="2 3" key="1">
    <citation type="journal article" date="2016" name="Genome Biol. Evol.">
        <title>Divergent and convergent evolution of fungal pathogenicity.</title>
        <authorList>
            <person name="Shang Y."/>
            <person name="Xiao G."/>
            <person name="Zheng P."/>
            <person name="Cen K."/>
            <person name="Zhan S."/>
            <person name="Wang C."/>
        </authorList>
    </citation>
    <scope>NUCLEOTIDE SEQUENCE [LARGE SCALE GENOMIC DNA]</scope>
    <source>
        <strain evidence="2 3">RCEF 2490</strain>
    </source>
</reference>
<keyword evidence="3" id="KW-1185">Reference proteome</keyword>
<accession>A0A166VLG2</accession>
<evidence type="ECO:0008006" key="4">
    <source>
        <dbReference type="Google" id="ProtNLM"/>
    </source>
</evidence>
<feature type="region of interest" description="Disordered" evidence="1">
    <location>
        <begin position="264"/>
        <end position="353"/>
    </location>
</feature>
<gene>
    <name evidence="2" type="ORF">AAL_01254</name>
</gene>
<name>A0A166VLG2_9HYPO</name>
<feature type="compositionally biased region" description="Basic and acidic residues" evidence="1">
    <location>
        <begin position="304"/>
        <end position="314"/>
    </location>
</feature>
<dbReference type="EMBL" id="AZGY01000001">
    <property type="protein sequence ID" value="OAA33789.1"/>
    <property type="molecule type" value="Genomic_DNA"/>
</dbReference>
<sequence length="353" mass="37611">MAMSTVTVSFRKRGIAPPVFIAGTFSDPAWELQETQCVTDEFGEHHFAAQLPVTAGRDYLYKFKAGRDGDWFLDQHAGTASDAAGAPCNLLKVPSTSNVSQDAHTPLVEATAVDGSYMTASGPSGIVASAPKGGRLVDVAQEDTRSRTPIHQVAQVAAEVADTASRLDSLDLETQAPVLPGGNEASRRPAETQIQAPLFAHECFGAYQCIDEGLDHDEFATNPKSPTSWLSDSSCSVDDLNLDDPTLEKFPSDRSSVIQTLRRIQSSTDDGRSSLDDGQATTSRRTSTEWTEDGDFTLSPTSAVKREHHEEPKPCGDAGARAKSRQTGGEGADRKGQIRPHQDGGSAAPTPGI</sequence>
<feature type="compositionally biased region" description="Basic and acidic residues" evidence="1">
    <location>
        <begin position="331"/>
        <end position="342"/>
    </location>
</feature>
<evidence type="ECO:0000256" key="1">
    <source>
        <dbReference type="SAM" id="MobiDB-lite"/>
    </source>
</evidence>
<dbReference type="CDD" id="cd02859">
    <property type="entry name" value="E_set_AMPKbeta_like_N"/>
    <property type="match status" value="1"/>
</dbReference>
<dbReference type="SUPFAM" id="SSF81296">
    <property type="entry name" value="E set domains"/>
    <property type="match status" value="1"/>
</dbReference>
<organism evidence="2 3">
    <name type="scientific">Moelleriella libera RCEF 2490</name>
    <dbReference type="NCBI Taxonomy" id="1081109"/>
    <lineage>
        <taxon>Eukaryota</taxon>
        <taxon>Fungi</taxon>
        <taxon>Dikarya</taxon>
        <taxon>Ascomycota</taxon>
        <taxon>Pezizomycotina</taxon>
        <taxon>Sordariomycetes</taxon>
        <taxon>Hypocreomycetidae</taxon>
        <taxon>Hypocreales</taxon>
        <taxon>Clavicipitaceae</taxon>
        <taxon>Moelleriella</taxon>
    </lineage>
</organism>
<proteinExistence type="predicted"/>
<dbReference type="OrthoDB" id="5350410at2759"/>
<comment type="caution">
    <text evidence="2">The sequence shown here is derived from an EMBL/GenBank/DDBJ whole genome shotgun (WGS) entry which is preliminary data.</text>
</comment>
<evidence type="ECO:0000313" key="2">
    <source>
        <dbReference type="EMBL" id="OAA33789.1"/>
    </source>
</evidence>
<dbReference type="AlphaFoldDB" id="A0A166VLG2"/>
<dbReference type="STRING" id="1081109.A0A166VLG2"/>
<dbReference type="InterPro" id="IPR013783">
    <property type="entry name" value="Ig-like_fold"/>
</dbReference>
<dbReference type="Gene3D" id="2.60.40.10">
    <property type="entry name" value="Immunoglobulins"/>
    <property type="match status" value="1"/>
</dbReference>
<evidence type="ECO:0000313" key="3">
    <source>
        <dbReference type="Proteomes" id="UP000078544"/>
    </source>
</evidence>
<dbReference type="Proteomes" id="UP000078544">
    <property type="component" value="Unassembled WGS sequence"/>
</dbReference>